<dbReference type="NCBIfam" id="TIGR01379">
    <property type="entry name" value="thiL"/>
    <property type="match status" value="1"/>
</dbReference>
<accession>A0A845V8X9</accession>
<feature type="binding site" evidence="2">
    <location>
        <position position="55"/>
    </location>
    <ligand>
        <name>substrate</name>
    </ligand>
</feature>
<dbReference type="Pfam" id="PF00586">
    <property type="entry name" value="AIRS"/>
    <property type="match status" value="1"/>
</dbReference>
<comment type="pathway">
    <text evidence="2">Cofactor biosynthesis; thiamine diphosphate biosynthesis; thiamine diphosphate from thiamine phosphate: step 1/1.</text>
</comment>
<dbReference type="GO" id="GO:0000287">
    <property type="term" value="F:magnesium ion binding"/>
    <property type="evidence" value="ECO:0007669"/>
    <property type="project" value="UniProtKB-UniRule"/>
</dbReference>
<dbReference type="InterPro" id="IPR036676">
    <property type="entry name" value="PurM-like_C_sf"/>
</dbReference>
<name>A0A845V8X9_9GAMM</name>
<dbReference type="SUPFAM" id="SSF55326">
    <property type="entry name" value="PurM N-terminal domain-like"/>
    <property type="match status" value="1"/>
</dbReference>
<dbReference type="EMBL" id="JAAGSC010000042">
    <property type="protein sequence ID" value="NDY96385.1"/>
    <property type="molecule type" value="Genomic_DNA"/>
</dbReference>
<comment type="caution">
    <text evidence="5">The sequence shown here is derived from an EMBL/GenBank/DDBJ whole genome shotgun (WGS) entry which is preliminary data.</text>
</comment>
<dbReference type="HAMAP" id="MF_02128">
    <property type="entry name" value="TMP_kinase"/>
    <property type="match status" value="1"/>
</dbReference>
<dbReference type="EC" id="2.7.4.16" evidence="2"/>
<evidence type="ECO:0000256" key="2">
    <source>
        <dbReference type="HAMAP-Rule" id="MF_02128"/>
    </source>
</evidence>
<comment type="miscellaneous">
    <text evidence="2">Reaction mechanism of ThiL seems to utilize a direct, inline transfer of the gamma-phosphate of ATP to TMP rather than a phosphorylated enzyme intermediate.</text>
</comment>
<feature type="binding site" evidence="2">
    <location>
        <position position="76"/>
    </location>
    <ligand>
        <name>Mg(2+)</name>
        <dbReference type="ChEBI" id="CHEBI:18420"/>
        <label>3</label>
    </ligand>
</feature>
<evidence type="ECO:0000259" key="3">
    <source>
        <dbReference type="Pfam" id="PF00586"/>
    </source>
</evidence>
<evidence type="ECO:0000259" key="4">
    <source>
        <dbReference type="Pfam" id="PF02769"/>
    </source>
</evidence>
<feature type="binding site" evidence="2">
    <location>
        <position position="123"/>
    </location>
    <ligand>
        <name>Mg(2+)</name>
        <dbReference type="ChEBI" id="CHEBI:18420"/>
        <label>1</label>
    </ligand>
</feature>
<protein>
    <recommendedName>
        <fullName evidence="2">Thiamine-monophosphate kinase</fullName>
        <shortName evidence="2">TMP kinase</shortName>
        <shortName evidence="2">Thiamine-phosphate kinase</shortName>
        <ecNumber evidence="2">2.7.4.16</ecNumber>
    </recommendedName>
</protein>
<comment type="similarity">
    <text evidence="2">Belongs to the thiamine-monophosphate kinase family.</text>
</comment>
<feature type="binding site" evidence="2">
    <location>
        <position position="47"/>
    </location>
    <ligand>
        <name>Mg(2+)</name>
        <dbReference type="ChEBI" id="CHEBI:18420"/>
        <label>1</label>
    </ligand>
</feature>
<feature type="domain" description="PurM-like N-terminal" evidence="3">
    <location>
        <begin position="29"/>
        <end position="138"/>
    </location>
</feature>
<keyword evidence="1 2" id="KW-0784">Thiamine biosynthesis</keyword>
<dbReference type="InterPro" id="IPR016188">
    <property type="entry name" value="PurM-like_N"/>
</dbReference>
<dbReference type="InterPro" id="IPR010918">
    <property type="entry name" value="PurM-like_C_dom"/>
</dbReference>
<feature type="binding site" evidence="2">
    <location>
        <position position="46"/>
    </location>
    <ligand>
        <name>Mg(2+)</name>
        <dbReference type="ChEBI" id="CHEBI:18420"/>
        <label>4</label>
    </ligand>
</feature>
<proteinExistence type="inferred from homology"/>
<feature type="binding site" evidence="2">
    <location>
        <position position="76"/>
    </location>
    <ligand>
        <name>Mg(2+)</name>
        <dbReference type="ChEBI" id="CHEBI:18420"/>
        <label>4</label>
    </ligand>
</feature>
<keyword evidence="2" id="KW-0067">ATP-binding</keyword>
<keyword evidence="2 5" id="KW-0808">Transferase</keyword>
<feature type="binding site" evidence="2">
    <location>
        <position position="48"/>
    </location>
    <ligand>
        <name>Mg(2+)</name>
        <dbReference type="ChEBI" id="CHEBI:18420"/>
        <label>1</label>
    </ligand>
</feature>
<comment type="catalytic activity">
    <reaction evidence="2">
        <text>thiamine phosphate + ATP = thiamine diphosphate + ADP</text>
        <dbReference type="Rhea" id="RHEA:15913"/>
        <dbReference type="ChEBI" id="CHEBI:30616"/>
        <dbReference type="ChEBI" id="CHEBI:37575"/>
        <dbReference type="ChEBI" id="CHEBI:58937"/>
        <dbReference type="ChEBI" id="CHEBI:456216"/>
        <dbReference type="EC" id="2.7.4.16"/>
    </reaction>
</comment>
<feature type="binding site" evidence="2">
    <location>
        <position position="146"/>
    </location>
    <ligand>
        <name>ATP</name>
        <dbReference type="ChEBI" id="CHEBI:30616"/>
    </ligand>
</feature>
<feature type="binding site" evidence="2">
    <location>
        <position position="76"/>
    </location>
    <ligand>
        <name>Mg(2+)</name>
        <dbReference type="ChEBI" id="CHEBI:18420"/>
        <label>2</label>
    </ligand>
</feature>
<dbReference type="InterPro" id="IPR036921">
    <property type="entry name" value="PurM-like_N_sf"/>
</dbReference>
<dbReference type="Gene3D" id="3.90.650.10">
    <property type="entry name" value="PurM-like C-terminal domain"/>
    <property type="match status" value="1"/>
</dbReference>
<dbReference type="UniPathway" id="UPA00060">
    <property type="reaction ID" value="UER00142"/>
</dbReference>
<dbReference type="SUPFAM" id="SSF56042">
    <property type="entry name" value="PurM C-terminal domain-like"/>
    <property type="match status" value="1"/>
</dbReference>
<dbReference type="GO" id="GO:0009228">
    <property type="term" value="P:thiamine biosynthetic process"/>
    <property type="evidence" value="ECO:0007669"/>
    <property type="project" value="UniProtKB-KW"/>
</dbReference>
<dbReference type="PANTHER" id="PTHR30270">
    <property type="entry name" value="THIAMINE-MONOPHOSPHATE KINASE"/>
    <property type="match status" value="1"/>
</dbReference>
<feature type="binding site" evidence="2">
    <location>
        <position position="208"/>
    </location>
    <ligand>
        <name>Mg(2+)</name>
        <dbReference type="ChEBI" id="CHEBI:18420"/>
        <label>5</label>
    </ligand>
</feature>
<dbReference type="InterPro" id="IPR006283">
    <property type="entry name" value="ThiL-like"/>
</dbReference>
<dbReference type="GO" id="GO:0005524">
    <property type="term" value="F:ATP binding"/>
    <property type="evidence" value="ECO:0007669"/>
    <property type="project" value="UniProtKB-UniRule"/>
</dbReference>
<keyword evidence="2 5" id="KW-0418">Kinase</keyword>
<sequence length="317" mass="33776">MSNEFDLIARIRARVEAADADPAVLVGIGDDAAVMLPEPGMALVTTTDTLVADRHFRSDWPADDVGHLALAANLSDLAAMGATARWALLSLTLPDADEAWLDAFLDGFLALASRSGLRLVGGNIASGPLNLGVTLIGQADPARVVRRGQASPDQRILVTGSLGDAAAALELQEAAPESLRRRLRRPEPRLRAGEVLAACAASMIDISDGLLADLRHLLPPGLGATLELAALPTSPALRQAFRHDERRWNLQVAGGNDYELLLTVAADRVDGCRQALAELALDVVDIGRVTRESAIVCRTPDGDVFEADRIGWDHFER</sequence>
<dbReference type="Pfam" id="PF02769">
    <property type="entry name" value="AIRS_C"/>
    <property type="match status" value="1"/>
</dbReference>
<evidence type="ECO:0000313" key="5">
    <source>
        <dbReference type="EMBL" id="NDY96385.1"/>
    </source>
</evidence>
<evidence type="ECO:0000313" key="6">
    <source>
        <dbReference type="Proteomes" id="UP000484885"/>
    </source>
</evidence>
<dbReference type="Proteomes" id="UP000484885">
    <property type="component" value="Unassembled WGS sequence"/>
</dbReference>
<feature type="binding site" evidence="2">
    <location>
        <position position="205"/>
    </location>
    <ligand>
        <name>Mg(2+)</name>
        <dbReference type="ChEBI" id="CHEBI:18420"/>
        <label>3</label>
    </ligand>
</feature>
<keyword evidence="6" id="KW-1185">Reference proteome</keyword>
<feature type="binding site" evidence="2">
    <location>
        <position position="31"/>
    </location>
    <ligand>
        <name>Mg(2+)</name>
        <dbReference type="ChEBI" id="CHEBI:18420"/>
        <label>3</label>
    </ligand>
</feature>
<dbReference type="PIRSF" id="PIRSF005303">
    <property type="entry name" value="Thiam_monoph_kin"/>
    <property type="match status" value="1"/>
</dbReference>
<comment type="function">
    <text evidence="2">Catalyzes the ATP-dependent phosphorylation of thiamine-monophosphate (TMP) to form thiamine-pyrophosphate (TPP), the active form of vitamin B1.</text>
</comment>
<organism evidence="5 6">
    <name type="scientific">Wenzhouxiangella limi</name>
    <dbReference type="NCBI Taxonomy" id="2707351"/>
    <lineage>
        <taxon>Bacteria</taxon>
        <taxon>Pseudomonadati</taxon>
        <taxon>Pseudomonadota</taxon>
        <taxon>Gammaproteobacteria</taxon>
        <taxon>Chromatiales</taxon>
        <taxon>Wenzhouxiangellaceae</taxon>
        <taxon>Wenzhouxiangella</taxon>
    </lineage>
</organism>
<dbReference type="CDD" id="cd02194">
    <property type="entry name" value="ThiL"/>
    <property type="match status" value="1"/>
</dbReference>
<dbReference type="PANTHER" id="PTHR30270:SF0">
    <property type="entry name" value="THIAMINE-MONOPHOSPHATE KINASE"/>
    <property type="match status" value="1"/>
</dbReference>
<keyword evidence="2" id="KW-0460">Magnesium</keyword>
<reference evidence="5 6" key="1">
    <citation type="submission" date="2020-02" db="EMBL/GenBank/DDBJ databases">
        <authorList>
            <person name="Zhang X.-Y."/>
        </authorList>
    </citation>
    <scope>NUCLEOTIDE SEQUENCE [LARGE SCALE GENOMIC DNA]</scope>
    <source>
        <strain evidence="5 6">C33</strain>
    </source>
</reference>
<dbReference type="GO" id="GO:0009229">
    <property type="term" value="P:thiamine diphosphate biosynthetic process"/>
    <property type="evidence" value="ECO:0007669"/>
    <property type="project" value="UniProtKB-UniRule"/>
</dbReference>
<dbReference type="RefSeq" id="WP_164211786.1">
    <property type="nucleotide sequence ID" value="NZ_JAAGSC010000042.1"/>
</dbReference>
<feature type="binding site" evidence="2">
    <location>
        <position position="48"/>
    </location>
    <ligand>
        <name>Mg(2+)</name>
        <dbReference type="ChEBI" id="CHEBI:18420"/>
        <label>2</label>
    </ligand>
</feature>
<feature type="binding site" evidence="2">
    <location>
        <begin position="122"/>
        <end position="123"/>
    </location>
    <ligand>
        <name>ATP</name>
        <dbReference type="ChEBI" id="CHEBI:30616"/>
    </ligand>
</feature>
<gene>
    <name evidence="2 5" type="primary">thiL</name>
    <name evidence="5" type="ORF">G3I74_11655</name>
</gene>
<dbReference type="Gene3D" id="3.30.1330.10">
    <property type="entry name" value="PurM-like, N-terminal domain"/>
    <property type="match status" value="1"/>
</dbReference>
<keyword evidence="2" id="KW-0479">Metal-binding</keyword>
<dbReference type="AlphaFoldDB" id="A0A845V8X9"/>
<evidence type="ECO:0000256" key="1">
    <source>
        <dbReference type="ARBA" id="ARBA00022977"/>
    </source>
</evidence>
<comment type="caution">
    <text evidence="2">Lacks conserved residue(s) required for the propagation of feature annotation.</text>
</comment>
<feature type="domain" description="PurM-like C-terminal" evidence="4">
    <location>
        <begin position="152"/>
        <end position="293"/>
    </location>
</feature>
<feature type="binding site" evidence="2">
    <location>
        <position position="31"/>
    </location>
    <ligand>
        <name>Mg(2+)</name>
        <dbReference type="ChEBI" id="CHEBI:18420"/>
        <label>4</label>
    </ligand>
</feature>
<keyword evidence="2" id="KW-0547">Nucleotide-binding</keyword>
<feature type="binding site" evidence="2">
    <location>
        <position position="312"/>
    </location>
    <ligand>
        <name>substrate</name>
    </ligand>
</feature>
<dbReference type="GO" id="GO:0009030">
    <property type="term" value="F:thiamine-phosphate kinase activity"/>
    <property type="evidence" value="ECO:0007669"/>
    <property type="project" value="UniProtKB-UniRule"/>
</dbReference>
<feature type="binding site" evidence="2">
    <location>
        <position position="207"/>
    </location>
    <ligand>
        <name>ATP</name>
        <dbReference type="ChEBI" id="CHEBI:30616"/>
    </ligand>
</feature>